<sequence>MTIFILIILSTLAFRQSSIFRTFYTFSARPAWGSRIRLGSTIHLSQADTIFPLAFQPSPGFLFSRLLHCLCSFLIYHLGSLYNCWTIGILYLDVLPTRMFIILATRCFLILESEGRLVDGSIHNV</sequence>
<accession>A0A5C3QKE6</accession>
<evidence type="ECO:0008006" key="4">
    <source>
        <dbReference type="Google" id="ProtNLM"/>
    </source>
</evidence>
<evidence type="ECO:0000313" key="2">
    <source>
        <dbReference type="EMBL" id="TFL01838.1"/>
    </source>
</evidence>
<feature type="signal peptide" evidence="1">
    <location>
        <begin position="1"/>
        <end position="17"/>
    </location>
</feature>
<evidence type="ECO:0000256" key="1">
    <source>
        <dbReference type="SAM" id="SignalP"/>
    </source>
</evidence>
<dbReference type="EMBL" id="ML178824">
    <property type="protein sequence ID" value="TFL01838.1"/>
    <property type="molecule type" value="Genomic_DNA"/>
</dbReference>
<evidence type="ECO:0000313" key="3">
    <source>
        <dbReference type="Proteomes" id="UP000305067"/>
    </source>
</evidence>
<keyword evidence="1" id="KW-0732">Signal</keyword>
<dbReference type="Proteomes" id="UP000305067">
    <property type="component" value="Unassembled WGS sequence"/>
</dbReference>
<name>A0A5C3QKE6_9AGAR</name>
<keyword evidence="3" id="KW-1185">Reference proteome</keyword>
<organism evidence="2 3">
    <name type="scientific">Pterulicium gracile</name>
    <dbReference type="NCBI Taxonomy" id="1884261"/>
    <lineage>
        <taxon>Eukaryota</taxon>
        <taxon>Fungi</taxon>
        <taxon>Dikarya</taxon>
        <taxon>Basidiomycota</taxon>
        <taxon>Agaricomycotina</taxon>
        <taxon>Agaricomycetes</taxon>
        <taxon>Agaricomycetidae</taxon>
        <taxon>Agaricales</taxon>
        <taxon>Pleurotineae</taxon>
        <taxon>Pterulaceae</taxon>
        <taxon>Pterulicium</taxon>
    </lineage>
</organism>
<protein>
    <recommendedName>
        <fullName evidence="4">Secreted protein</fullName>
    </recommendedName>
</protein>
<dbReference type="AlphaFoldDB" id="A0A5C3QKE6"/>
<gene>
    <name evidence="2" type="ORF">BDV98DRAFT_567603</name>
</gene>
<reference evidence="2 3" key="1">
    <citation type="journal article" date="2019" name="Nat. Ecol. Evol.">
        <title>Megaphylogeny resolves global patterns of mushroom evolution.</title>
        <authorList>
            <person name="Varga T."/>
            <person name="Krizsan K."/>
            <person name="Foldi C."/>
            <person name="Dima B."/>
            <person name="Sanchez-Garcia M."/>
            <person name="Sanchez-Ramirez S."/>
            <person name="Szollosi G.J."/>
            <person name="Szarkandi J.G."/>
            <person name="Papp V."/>
            <person name="Albert L."/>
            <person name="Andreopoulos W."/>
            <person name="Angelini C."/>
            <person name="Antonin V."/>
            <person name="Barry K.W."/>
            <person name="Bougher N.L."/>
            <person name="Buchanan P."/>
            <person name="Buyck B."/>
            <person name="Bense V."/>
            <person name="Catcheside P."/>
            <person name="Chovatia M."/>
            <person name="Cooper J."/>
            <person name="Damon W."/>
            <person name="Desjardin D."/>
            <person name="Finy P."/>
            <person name="Geml J."/>
            <person name="Haridas S."/>
            <person name="Hughes K."/>
            <person name="Justo A."/>
            <person name="Karasinski D."/>
            <person name="Kautmanova I."/>
            <person name="Kiss B."/>
            <person name="Kocsube S."/>
            <person name="Kotiranta H."/>
            <person name="LaButti K.M."/>
            <person name="Lechner B.E."/>
            <person name="Liimatainen K."/>
            <person name="Lipzen A."/>
            <person name="Lukacs Z."/>
            <person name="Mihaltcheva S."/>
            <person name="Morgado L.N."/>
            <person name="Niskanen T."/>
            <person name="Noordeloos M.E."/>
            <person name="Ohm R.A."/>
            <person name="Ortiz-Santana B."/>
            <person name="Ovrebo C."/>
            <person name="Racz N."/>
            <person name="Riley R."/>
            <person name="Savchenko A."/>
            <person name="Shiryaev A."/>
            <person name="Soop K."/>
            <person name="Spirin V."/>
            <person name="Szebenyi C."/>
            <person name="Tomsovsky M."/>
            <person name="Tulloss R.E."/>
            <person name="Uehling J."/>
            <person name="Grigoriev I.V."/>
            <person name="Vagvolgyi C."/>
            <person name="Papp T."/>
            <person name="Martin F.M."/>
            <person name="Miettinen O."/>
            <person name="Hibbett D.S."/>
            <person name="Nagy L.G."/>
        </authorList>
    </citation>
    <scope>NUCLEOTIDE SEQUENCE [LARGE SCALE GENOMIC DNA]</scope>
    <source>
        <strain evidence="2 3">CBS 309.79</strain>
    </source>
</reference>
<feature type="chain" id="PRO_5022819816" description="Secreted protein" evidence="1">
    <location>
        <begin position="18"/>
        <end position="125"/>
    </location>
</feature>
<proteinExistence type="predicted"/>